<proteinExistence type="predicted"/>
<dbReference type="InParanoid" id="A0A2G5C4R9"/>
<evidence type="ECO:0000313" key="2">
    <source>
        <dbReference type="Proteomes" id="UP000230069"/>
    </source>
</evidence>
<organism evidence="1 2">
    <name type="scientific">Aquilegia coerulea</name>
    <name type="common">Rocky mountain columbine</name>
    <dbReference type="NCBI Taxonomy" id="218851"/>
    <lineage>
        <taxon>Eukaryota</taxon>
        <taxon>Viridiplantae</taxon>
        <taxon>Streptophyta</taxon>
        <taxon>Embryophyta</taxon>
        <taxon>Tracheophyta</taxon>
        <taxon>Spermatophyta</taxon>
        <taxon>Magnoliopsida</taxon>
        <taxon>Ranunculales</taxon>
        <taxon>Ranunculaceae</taxon>
        <taxon>Thalictroideae</taxon>
        <taxon>Aquilegia</taxon>
    </lineage>
</organism>
<gene>
    <name evidence="1" type="ORF">AQUCO_09500022v1</name>
</gene>
<name>A0A2G5C4R9_AQUCA</name>
<evidence type="ECO:0000313" key="1">
    <source>
        <dbReference type="EMBL" id="PIA26265.1"/>
    </source>
</evidence>
<dbReference type="Proteomes" id="UP000230069">
    <property type="component" value="Unassembled WGS sequence"/>
</dbReference>
<dbReference type="EMBL" id="KZ305112">
    <property type="protein sequence ID" value="PIA26265.1"/>
    <property type="molecule type" value="Genomic_DNA"/>
</dbReference>
<accession>A0A2G5C4R9</accession>
<protein>
    <submittedName>
        <fullName evidence="1">Uncharacterized protein</fullName>
    </submittedName>
</protein>
<dbReference type="AlphaFoldDB" id="A0A2G5C4R9"/>
<reference evidence="1 2" key="1">
    <citation type="submission" date="2017-09" db="EMBL/GenBank/DDBJ databases">
        <title>WGS assembly of Aquilegia coerulea Goldsmith.</title>
        <authorList>
            <person name="Hodges S."/>
            <person name="Kramer E."/>
            <person name="Nordborg M."/>
            <person name="Tomkins J."/>
            <person name="Borevitz J."/>
            <person name="Derieg N."/>
            <person name="Yan J."/>
            <person name="Mihaltcheva S."/>
            <person name="Hayes R.D."/>
            <person name="Rokhsar D."/>
        </authorList>
    </citation>
    <scope>NUCLEOTIDE SEQUENCE [LARGE SCALE GENOMIC DNA]</scope>
    <source>
        <strain evidence="2">cv. Goldsmith</strain>
    </source>
</reference>
<sequence length="92" mass="10466">MPISYTCRRISKAILFKCGLTHSMLLIVDKLARRHRFRDSILSNNTKTVLHHFSCSLSKPTYLGGLDSPSISPMNAKASWTLIYQRFVPNRG</sequence>
<keyword evidence="2" id="KW-1185">Reference proteome</keyword>